<gene>
    <name evidence="4" type="ORF">GWK16_24215</name>
</gene>
<dbReference type="Pfam" id="PF00583">
    <property type="entry name" value="Acetyltransf_1"/>
    <property type="match status" value="1"/>
</dbReference>
<name>A0A848ELY0_9PROT</name>
<dbReference type="InterPro" id="IPR000182">
    <property type="entry name" value="GNAT_dom"/>
</dbReference>
<dbReference type="GO" id="GO:0016747">
    <property type="term" value="F:acyltransferase activity, transferring groups other than amino-acyl groups"/>
    <property type="evidence" value="ECO:0007669"/>
    <property type="project" value="InterPro"/>
</dbReference>
<evidence type="ECO:0000313" key="5">
    <source>
        <dbReference type="Proteomes" id="UP000548582"/>
    </source>
</evidence>
<comment type="caution">
    <text evidence="4">The sequence shown here is derived from an EMBL/GenBank/DDBJ whole genome shotgun (WGS) entry which is preliminary data.</text>
</comment>
<proteinExistence type="predicted"/>
<protein>
    <submittedName>
        <fullName evidence="4">GNAT family N-acetyltransferase</fullName>
    </submittedName>
</protein>
<accession>A0A848ELY0</accession>
<dbReference type="RefSeq" id="WP_170056552.1">
    <property type="nucleotide sequence ID" value="NZ_JABBKX010000015.1"/>
</dbReference>
<keyword evidence="2" id="KW-0012">Acyltransferase</keyword>
<dbReference type="InterPro" id="IPR016181">
    <property type="entry name" value="Acyl_CoA_acyltransferase"/>
</dbReference>
<dbReference type="AlphaFoldDB" id="A0A848ELY0"/>
<dbReference type="Gene3D" id="3.40.630.30">
    <property type="match status" value="1"/>
</dbReference>
<dbReference type="InterPro" id="IPR050832">
    <property type="entry name" value="Bact_Acetyltransf"/>
</dbReference>
<dbReference type="PANTHER" id="PTHR43877">
    <property type="entry name" value="AMINOALKYLPHOSPHONATE N-ACETYLTRANSFERASE-RELATED-RELATED"/>
    <property type="match status" value="1"/>
</dbReference>
<feature type="domain" description="N-acetyltransferase" evidence="3">
    <location>
        <begin position="5"/>
        <end position="161"/>
    </location>
</feature>
<evidence type="ECO:0000256" key="1">
    <source>
        <dbReference type="ARBA" id="ARBA00022679"/>
    </source>
</evidence>
<dbReference type="CDD" id="cd04301">
    <property type="entry name" value="NAT_SF"/>
    <property type="match status" value="1"/>
</dbReference>
<keyword evidence="1 4" id="KW-0808">Transferase</keyword>
<evidence type="ECO:0000259" key="3">
    <source>
        <dbReference type="PROSITE" id="PS51186"/>
    </source>
</evidence>
<sequence>MTTGTIIRAATMAEADEVAALFNAINSLDSEGPVVTMTGAHVRQHLLGPRPLSMLRVAEAGGVLAGFVTGNLVYDSTRAAAGCIVVDLYVRPDFRRRGIGRALMAALAAETRRDGAVCLWWGVDDGDDEATAFYISLGAESEGAFEGRILTGAAYETLAAEAAP</sequence>
<reference evidence="4 5" key="1">
    <citation type="submission" date="2020-03" db="EMBL/GenBank/DDBJ databases">
        <authorList>
            <person name="Sun Q."/>
        </authorList>
    </citation>
    <scope>NUCLEOTIDE SEQUENCE [LARGE SCALE GENOMIC DNA]</scope>
    <source>
        <strain evidence="4 5">JC162</strain>
    </source>
</reference>
<evidence type="ECO:0000313" key="4">
    <source>
        <dbReference type="EMBL" id="NMJ44373.1"/>
    </source>
</evidence>
<keyword evidence="5" id="KW-1185">Reference proteome</keyword>
<dbReference type="SUPFAM" id="SSF55729">
    <property type="entry name" value="Acyl-CoA N-acyltransferases (Nat)"/>
    <property type="match status" value="1"/>
</dbReference>
<dbReference type="PROSITE" id="PS51186">
    <property type="entry name" value="GNAT"/>
    <property type="match status" value="1"/>
</dbReference>
<dbReference type="EMBL" id="JABBKX010000015">
    <property type="protein sequence ID" value="NMJ44373.1"/>
    <property type="molecule type" value="Genomic_DNA"/>
</dbReference>
<organism evidence="4 5">
    <name type="scientific">Neoroseomonas marina</name>
    <dbReference type="NCBI Taxonomy" id="1232220"/>
    <lineage>
        <taxon>Bacteria</taxon>
        <taxon>Pseudomonadati</taxon>
        <taxon>Pseudomonadota</taxon>
        <taxon>Alphaproteobacteria</taxon>
        <taxon>Acetobacterales</taxon>
        <taxon>Acetobacteraceae</taxon>
        <taxon>Neoroseomonas</taxon>
    </lineage>
</organism>
<dbReference type="Proteomes" id="UP000548582">
    <property type="component" value="Unassembled WGS sequence"/>
</dbReference>
<evidence type="ECO:0000256" key="2">
    <source>
        <dbReference type="ARBA" id="ARBA00023315"/>
    </source>
</evidence>